<sequence>MASVLKKQILKQLSRFTKGLKEEDINLSTFKGEGELTSLELDENALMDVLDVPYWVRITSAKCDRVFFQVPFMAIKKVPMSLTLDKVSVEIETCDNVESVAMRENVQTVQPGKYKFINQVIDGMTIQINEVNITFKDPAFHASVQILKILVQSKSPNWESTNLKTTRLKNEQKTQILIFKELTWQMIRIELYSTNDRNKPPIKLFTNDIICRLTIKKRLSDCFILGCKLAILIEELLCVFTDSQMKAALHYIDSLAGVVKKSTDLSRKKKAIRKLECLPEYQAQLDQEKRGKFVSSSKSSCLFSFHDVIETSYHFVAQKINLHLSDDPGSRSLHPDLQKGGSIQIEVTCFQVDLYPYHLADSDRLHWGLYKKASSSFFQWLKDSQSEFWENLCTLTRENFQIPDIQKGNVTKYLKAQYSKLMTSCTVLRMSDFVVYRVQSGKKQDQIAFIKGDKERHKLPHDSKVIHAEFTHYYYPGDVAFPLPPSKFYAQLNPVQMNFDTLTVLWLNTFALNVYKSLMTTNVANQDNLGNMIYFDILVEAIMPRFIFEEEKLCNNQKDRPKSLNLQTSRATLSNVRSNEHGMSRSDLANCVNGLQFASLFYSSEYPAKDGDYHPVTEKLLNHAQDNDDVRAYPNNITVFSLEEFIKELSQELLWIEAKDIWCVRLDPVWGDFYGARAVGSTPVPFLEAFPLTLWVQPPTLTKKSEVFNRSLKYGDMTVLCHVPNLISIQINHFQYLFLLRVADAVDELATYIVADQHSIVGSKKSGSFVFAALFAQVEITFVTSAQLDTLGKSGGVDDVSSSVVADSSSIATQSGHSAQLSNNIHTATYEDVGYVYDMSQAFRIPMAISGASSKRKEFMSQKSASVVYDNVKEMSQIKMAESITSDINLPSFKGMKKRWFNFGASVDIVGKQNIDDYSDNVSVRSDMSSDSESLMDLSIDTNDGADVMFKFPSAQRPKGGFIKNIEMASEAFDDIFGGGELTPPTTSSERDSIGSSIKRKDLIAITTLKFGRVEILHQSEGLNSVVKLQVTNVSTEECPYIPWDEFQHKKDKFTTRTRDWNEVEGVAGLPQIPRVMVRLEHNIMPQRDEKLINLDEWKNDNVTARINNVSLSLNANSLTSLADFFVDEHPSKSLPFEATIENTTIKLCSPTQNDALQDETSIKPTDTEIRLSRLKVKRTNDGLVCVEPIKENCDSPDSSNQLMEVMEEFKKVTIENEYLHRKLGTLERLKEENLELRRFQDENKSLKILLSEAQDNISKLLGEKQNLLDQVHVLKETKTNMIVTSSKR</sequence>
<feature type="coiled-coil region" evidence="1">
    <location>
        <begin position="1230"/>
        <end position="1271"/>
    </location>
</feature>
<evidence type="ECO:0000313" key="2">
    <source>
        <dbReference type="EnsemblMetazoa" id="XP_029347494.1"/>
    </source>
</evidence>
<evidence type="ECO:0000256" key="1">
    <source>
        <dbReference type="SAM" id="Coils"/>
    </source>
</evidence>
<name>A0A8R2JVH7_ACYPI</name>
<dbReference type="EnsemblMetazoa" id="XM_029491634.1">
    <property type="protein sequence ID" value="XP_029347494.1"/>
    <property type="gene ID" value="LOC100166309"/>
</dbReference>
<evidence type="ECO:0000313" key="3">
    <source>
        <dbReference type="Proteomes" id="UP000007819"/>
    </source>
</evidence>
<dbReference type="PANTHER" id="PTHR22774">
    <property type="entry name" value="CHOREIN N-TERMINAL DOMAIN-CONTAINING PROTEIN"/>
    <property type="match status" value="1"/>
</dbReference>
<protein>
    <recommendedName>
        <fullName evidence="4">UHRF1-binding protein 1-like</fullName>
    </recommendedName>
</protein>
<reference evidence="2" key="2">
    <citation type="submission" date="2022-06" db="UniProtKB">
        <authorList>
            <consortium name="EnsemblMetazoa"/>
        </authorList>
    </citation>
    <scope>IDENTIFICATION</scope>
</reference>
<dbReference type="PANTHER" id="PTHR22774:SF11">
    <property type="entry name" value="CHOREIN N-TERMINAL DOMAIN-CONTAINING PROTEIN"/>
    <property type="match status" value="1"/>
</dbReference>
<organism evidence="2 3">
    <name type="scientific">Acyrthosiphon pisum</name>
    <name type="common">Pea aphid</name>
    <dbReference type="NCBI Taxonomy" id="7029"/>
    <lineage>
        <taxon>Eukaryota</taxon>
        <taxon>Metazoa</taxon>
        <taxon>Ecdysozoa</taxon>
        <taxon>Arthropoda</taxon>
        <taxon>Hexapoda</taxon>
        <taxon>Insecta</taxon>
        <taxon>Pterygota</taxon>
        <taxon>Neoptera</taxon>
        <taxon>Paraneoptera</taxon>
        <taxon>Hemiptera</taxon>
        <taxon>Sternorrhyncha</taxon>
        <taxon>Aphidomorpha</taxon>
        <taxon>Aphidoidea</taxon>
        <taxon>Aphididae</taxon>
        <taxon>Macrosiphini</taxon>
        <taxon>Acyrthosiphon</taxon>
    </lineage>
</organism>
<proteinExistence type="predicted"/>
<dbReference type="InterPro" id="IPR026728">
    <property type="entry name" value="BLTP3A/B"/>
</dbReference>
<keyword evidence="1" id="KW-0175">Coiled coil</keyword>
<accession>A0A8R2JVH7</accession>
<dbReference type="Pfam" id="PF24917">
    <property type="entry name" value="BLTP3A_B"/>
    <property type="match status" value="3"/>
</dbReference>
<dbReference type="Proteomes" id="UP000007819">
    <property type="component" value="Chromosome A3"/>
</dbReference>
<reference evidence="3" key="1">
    <citation type="submission" date="2010-06" db="EMBL/GenBank/DDBJ databases">
        <authorList>
            <person name="Jiang H."/>
            <person name="Abraham K."/>
            <person name="Ali S."/>
            <person name="Alsbrooks S.L."/>
            <person name="Anim B.N."/>
            <person name="Anosike U.S."/>
            <person name="Attaway T."/>
            <person name="Bandaranaike D.P."/>
            <person name="Battles P.K."/>
            <person name="Bell S.N."/>
            <person name="Bell A.V."/>
            <person name="Beltran B."/>
            <person name="Bickham C."/>
            <person name="Bustamante Y."/>
            <person name="Caleb T."/>
            <person name="Canada A."/>
            <person name="Cardenas V."/>
            <person name="Carter K."/>
            <person name="Chacko J."/>
            <person name="Chandrabose M.N."/>
            <person name="Chavez D."/>
            <person name="Chavez A."/>
            <person name="Chen L."/>
            <person name="Chu H.-S."/>
            <person name="Claassen K.J."/>
            <person name="Cockrell R."/>
            <person name="Collins M."/>
            <person name="Cooper J.A."/>
            <person name="Cree A."/>
            <person name="Curry S.M."/>
            <person name="Da Y."/>
            <person name="Dao M.D."/>
            <person name="Das B."/>
            <person name="Davila M.-L."/>
            <person name="Davy-Carroll L."/>
            <person name="Denson S."/>
            <person name="Dinh H."/>
            <person name="Ebong V.E."/>
            <person name="Edwards J.R."/>
            <person name="Egan A."/>
            <person name="El-Daye J."/>
            <person name="Escobedo L."/>
            <person name="Fernandez S."/>
            <person name="Fernando P.R."/>
            <person name="Flagg N."/>
            <person name="Forbes L.D."/>
            <person name="Fowler R.G."/>
            <person name="Fu Q."/>
            <person name="Gabisi R.A."/>
            <person name="Ganer J."/>
            <person name="Garbino Pronczuk A."/>
            <person name="Garcia R.M."/>
            <person name="Garner T."/>
            <person name="Garrett T.E."/>
            <person name="Gonzalez D.A."/>
            <person name="Hamid H."/>
            <person name="Hawkins E.S."/>
            <person name="Hirani K."/>
            <person name="Hogues M.E."/>
            <person name="Hollins B."/>
            <person name="Hsiao C.-H."/>
            <person name="Jabil R."/>
            <person name="James M.L."/>
            <person name="Jhangiani S.N."/>
            <person name="Johnson B."/>
            <person name="Johnson Q."/>
            <person name="Joshi V."/>
            <person name="Kalu J.B."/>
            <person name="Kam C."/>
            <person name="Kashfia A."/>
            <person name="Keebler J."/>
            <person name="Kisamo H."/>
            <person name="Kovar C.L."/>
            <person name="Lago L.A."/>
            <person name="Lai C.-Y."/>
            <person name="Laidlaw J."/>
            <person name="Lara F."/>
            <person name="Le T.-K."/>
            <person name="Lee S.L."/>
            <person name="Legall F.H."/>
            <person name="Lemon S.J."/>
            <person name="Lewis L.R."/>
            <person name="Li B."/>
            <person name="Liu Y."/>
            <person name="Liu Y.-S."/>
            <person name="Lopez J."/>
            <person name="Lozado R.J."/>
            <person name="Lu J."/>
            <person name="Madu R.C."/>
            <person name="Maheshwari M."/>
            <person name="Maheshwari R."/>
            <person name="Malloy K."/>
            <person name="Martinez E."/>
            <person name="Mathew T."/>
            <person name="Mercado I.C."/>
            <person name="Mercado C."/>
            <person name="Meyer B."/>
            <person name="Montgomery K."/>
            <person name="Morgan M.B."/>
            <person name="Munidasa M."/>
            <person name="Nazareth L.V."/>
            <person name="Nelson J."/>
            <person name="Ng B.M."/>
            <person name="Nguyen N.B."/>
            <person name="Nguyen P.Q."/>
            <person name="Nguyen T."/>
            <person name="Obregon M."/>
            <person name="Okwuonu G.O."/>
            <person name="Onwere C.G."/>
            <person name="Orozco G."/>
            <person name="Parra A."/>
            <person name="Patel S."/>
            <person name="Patil S."/>
            <person name="Perez A."/>
            <person name="Perez Y."/>
            <person name="Pham C."/>
            <person name="Primus E.L."/>
            <person name="Pu L.-L."/>
            <person name="Puazo M."/>
            <person name="Qin X."/>
            <person name="Quiroz J.B."/>
            <person name="Reese J."/>
            <person name="Richards S."/>
            <person name="Rives C.M."/>
            <person name="Robberts R."/>
            <person name="Ruiz S.J."/>
            <person name="Ruiz M.J."/>
            <person name="Santibanez J."/>
            <person name="Schneider B.W."/>
            <person name="Sisson I."/>
            <person name="Smith M."/>
            <person name="Sodergren E."/>
            <person name="Song X.-Z."/>
            <person name="Song B.B."/>
            <person name="Summersgill H."/>
            <person name="Thelus R."/>
            <person name="Thornton R.D."/>
            <person name="Trejos Z.Y."/>
            <person name="Usmani K."/>
            <person name="Vattathil S."/>
            <person name="Villasana D."/>
            <person name="Walker D.L."/>
            <person name="Wang S."/>
            <person name="Wang K."/>
            <person name="White C.S."/>
            <person name="Williams A.C."/>
            <person name="Williamson J."/>
            <person name="Wilson K."/>
            <person name="Woghiren I.O."/>
            <person name="Woodworth J.R."/>
            <person name="Worley K.C."/>
            <person name="Wright R.A."/>
            <person name="Wu W."/>
            <person name="Young L."/>
            <person name="Zhang L."/>
            <person name="Zhang J."/>
            <person name="Zhu Y."/>
            <person name="Muzny D.M."/>
            <person name="Weinstock G."/>
            <person name="Gibbs R.A."/>
        </authorList>
    </citation>
    <scope>NUCLEOTIDE SEQUENCE [LARGE SCALE GENOMIC DNA]</scope>
    <source>
        <strain evidence="3">LSR1</strain>
    </source>
</reference>
<keyword evidence="3" id="KW-1185">Reference proteome</keyword>
<dbReference type="OrthoDB" id="43807at2759"/>
<evidence type="ECO:0008006" key="4">
    <source>
        <dbReference type="Google" id="ProtNLM"/>
    </source>
</evidence>